<comment type="caution">
    <text evidence="2">The sequence shown here is derived from an EMBL/GenBank/DDBJ whole genome shotgun (WGS) entry which is preliminary data.</text>
</comment>
<sequence>MYGIVVSFALITPLLLINHFLFNNIMNILIPLIVIMVTVSSLRHVKSSHWYFRVAPIVLIGIAVYLVLPSYTLSRAEQTIMESDSGIVQIEQMHNTPMENHAFAPFASKWFYTFRVTDSDGSEYELIFNPDSGEFFHKK</sequence>
<gene>
    <name evidence="2" type="ORF">M9R32_08215</name>
</gene>
<organism evidence="2 3">
    <name type="scientific">Paenisporosarcina quisquiliarum</name>
    <dbReference type="NCBI Taxonomy" id="365346"/>
    <lineage>
        <taxon>Bacteria</taxon>
        <taxon>Bacillati</taxon>
        <taxon>Bacillota</taxon>
        <taxon>Bacilli</taxon>
        <taxon>Bacillales</taxon>
        <taxon>Caryophanaceae</taxon>
        <taxon>Paenisporosarcina</taxon>
    </lineage>
</organism>
<evidence type="ECO:0000313" key="2">
    <source>
        <dbReference type="EMBL" id="MCZ8537160.1"/>
    </source>
</evidence>
<keyword evidence="1" id="KW-0472">Membrane</keyword>
<feature type="transmembrane region" description="Helical" evidence="1">
    <location>
        <begin position="50"/>
        <end position="68"/>
    </location>
</feature>
<dbReference type="Proteomes" id="UP001152173">
    <property type="component" value="Unassembled WGS sequence"/>
</dbReference>
<keyword evidence="1" id="KW-0812">Transmembrane</keyword>
<dbReference type="AlphaFoldDB" id="A0A9X3LGV0"/>
<reference evidence="2" key="1">
    <citation type="submission" date="2022-05" db="EMBL/GenBank/DDBJ databases">
        <authorList>
            <person name="Colautti A."/>
            <person name="Iacumin L."/>
        </authorList>
    </citation>
    <scope>NUCLEOTIDE SEQUENCE</scope>
    <source>
        <strain evidence="2">SK 55</strain>
    </source>
</reference>
<evidence type="ECO:0000313" key="3">
    <source>
        <dbReference type="Proteomes" id="UP001152173"/>
    </source>
</evidence>
<accession>A0A9X3LGV0</accession>
<evidence type="ECO:0000256" key="1">
    <source>
        <dbReference type="SAM" id="Phobius"/>
    </source>
</evidence>
<dbReference type="EMBL" id="JAMKBJ010000005">
    <property type="protein sequence ID" value="MCZ8537160.1"/>
    <property type="molecule type" value="Genomic_DNA"/>
</dbReference>
<keyword evidence="3" id="KW-1185">Reference proteome</keyword>
<keyword evidence="1" id="KW-1133">Transmembrane helix</keyword>
<proteinExistence type="predicted"/>
<name>A0A9X3LGV0_9BACL</name>
<feature type="transmembrane region" description="Helical" evidence="1">
    <location>
        <begin position="20"/>
        <end position="38"/>
    </location>
</feature>
<dbReference type="RefSeq" id="WP_269926249.1">
    <property type="nucleotide sequence ID" value="NZ_JAMKBJ010000005.1"/>
</dbReference>
<protein>
    <submittedName>
        <fullName evidence="2">Uncharacterized protein</fullName>
    </submittedName>
</protein>